<proteinExistence type="predicted"/>
<dbReference type="PANTHER" id="PTHR11439">
    <property type="entry name" value="GAG-POL-RELATED RETROTRANSPOSON"/>
    <property type="match status" value="1"/>
</dbReference>
<dbReference type="InterPro" id="IPR013103">
    <property type="entry name" value="RVT_2"/>
</dbReference>
<feature type="domain" description="Reverse transcriptase Ty1/copia-type" evidence="2">
    <location>
        <begin position="325"/>
        <end position="400"/>
    </location>
</feature>
<dbReference type="InterPro" id="IPR043502">
    <property type="entry name" value="DNA/RNA_pol_sf"/>
</dbReference>
<feature type="compositionally biased region" description="Basic residues" evidence="1">
    <location>
        <begin position="123"/>
        <end position="133"/>
    </location>
</feature>
<dbReference type="SUPFAM" id="SSF56672">
    <property type="entry name" value="DNA/RNA polymerases"/>
    <property type="match status" value="1"/>
</dbReference>
<feature type="compositionally biased region" description="Basic and acidic residues" evidence="1">
    <location>
        <begin position="134"/>
        <end position="152"/>
    </location>
</feature>
<protein>
    <submittedName>
        <fullName evidence="4">Uncharacterized protein</fullName>
    </submittedName>
</protein>
<dbReference type="EMBL" id="OIVN01002710">
    <property type="protein sequence ID" value="SPD05842.1"/>
    <property type="molecule type" value="Genomic_DNA"/>
</dbReference>
<sequence length="631" mass="69916">MISTLSQRSFYLPIDNLISATRYLSRAPAGLISAAASISFYLLNSQLFTKLHQKSSQKTLRAASAGEAPAPGSISAAASRLLRLFFQNSTAPRQRSSRKIEAGKFHAPPRAGEDSGVFFAHPRATRHAPRPARPRPDPSLDPRPDPRLDPRRAPTRHFTGSPPHLRATLLQQVPLPICICYDQLLSHEPVFAFQPHHPDAVLAMLSYRCWDPISQRLRISRHVVFWEHTMFNSLSKFTTCSTPSFFTNPSLPLFPISPVDSPTSPLAPPLAVDPVLDQTPDLPLAAPPADSPASPQESAPPVDPVMISLLSSPFVVLTGSSVASFSMDVKNAFLNGELTEEVYMQAPPGYSDCSDKVCLLRRALYGLKQAPRAWFAKFSSIVHQFGFSSSSHDTALFIRRSERLFLHQQFEMKDLGHLSYFLGLEMNARLTPLDGTPLNDATLYRQLVGSLVYLTVTRPDIAHAVHLVSQFLSAPHSTHYAAVLHILRYIKGTLFHGLHFSAHSTLDLCAYSDADWAGDPTDRRSTTGFCFFLGDSLISWRNMGVTHSSPTVIHCDNRSAIQIAHNDVFHERTKHIEIDCHLVRHHLSAGILHLLPVSSSDQTADIFTKTFPPGRFRDLVSKLKMASFKPP</sequence>
<feature type="region of interest" description="Disordered" evidence="1">
    <location>
        <begin position="281"/>
        <end position="300"/>
    </location>
</feature>
<evidence type="ECO:0000259" key="2">
    <source>
        <dbReference type="Pfam" id="PF07727"/>
    </source>
</evidence>
<dbReference type="Pfam" id="PF25597">
    <property type="entry name" value="SH3_retrovirus"/>
    <property type="match status" value="1"/>
</dbReference>
<evidence type="ECO:0000313" key="4">
    <source>
        <dbReference type="EMBL" id="SPD05842.1"/>
    </source>
</evidence>
<accession>A0A2N9H1F6</accession>
<gene>
    <name evidence="4" type="ORF">FSB_LOCUS33724</name>
</gene>
<dbReference type="PANTHER" id="PTHR11439:SF461">
    <property type="entry name" value="OS10G0432200 PROTEIN"/>
    <property type="match status" value="1"/>
</dbReference>
<feature type="domain" description="Retroviral polymerase SH3-like" evidence="3">
    <location>
        <begin position="207"/>
        <end position="235"/>
    </location>
</feature>
<name>A0A2N9H1F6_FAGSY</name>
<dbReference type="InterPro" id="IPR057670">
    <property type="entry name" value="SH3_retrovirus"/>
</dbReference>
<evidence type="ECO:0000256" key="1">
    <source>
        <dbReference type="SAM" id="MobiDB-lite"/>
    </source>
</evidence>
<dbReference type="CDD" id="cd09272">
    <property type="entry name" value="RNase_HI_RT_Ty1"/>
    <property type="match status" value="1"/>
</dbReference>
<feature type="compositionally biased region" description="Low complexity" evidence="1">
    <location>
        <begin position="291"/>
        <end position="300"/>
    </location>
</feature>
<reference evidence="4" key="1">
    <citation type="submission" date="2018-02" db="EMBL/GenBank/DDBJ databases">
        <authorList>
            <person name="Cohen D.B."/>
            <person name="Kent A.D."/>
        </authorList>
    </citation>
    <scope>NUCLEOTIDE SEQUENCE</scope>
</reference>
<dbReference type="Pfam" id="PF07727">
    <property type="entry name" value="RVT_2"/>
    <property type="match status" value="1"/>
</dbReference>
<feature type="region of interest" description="Disordered" evidence="1">
    <location>
        <begin position="93"/>
        <end position="163"/>
    </location>
</feature>
<organism evidence="4">
    <name type="scientific">Fagus sylvatica</name>
    <name type="common">Beechnut</name>
    <dbReference type="NCBI Taxonomy" id="28930"/>
    <lineage>
        <taxon>Eukaryota</taxon>
        <taxon>Viridiplantae</taxon>
        <taxon>Streptophyta</taxon>
        <taxon>Embryophyta</taxon>
        <taxon>Tracheophyta</taxon>
        <taxon>Spermatophyta</taxon>
        <taxon>Magnoliopsida</taxon>
        <taxon>eudicotyledons</taxon>
        <taxon>Gunneridae</taxon>
        <taxon>Pentapetalae</taxon>
        <taxon>rosids</taxon>
        <taxon>fabids</taxon>
        <taxon>Fagales</taxon>
        <taxon>Fagaceae</taxon>
        <taxon>Fagus</taxon>
    </lineage>
</organism>
<evidence type="ECO:0000259" key="3">
    <source>
        <dbReference type="Pfam" id="PF25597"/>
    </source>
</evidence>
<dbReference type="AlphaFoldDB" id="A0A2N9H1F6"/>